<evidence type="ECO:0000313" key="1">
    <source>
        <dbReference type="EMBL" id="KZM85489.1"/>
    </source>
</evidence>
<reference evidence="2" key="2">
    <citation type="submission" date="2022-03" db="EMBL/GenBank/DDBJ databases">
        <title>Draft title - Genomic analysis of global carrot germplasm unveils the trajectory of domestication and the origin of high carotenoid orange carrot.</title>
        <authorList>
            <person name="Iorizzo M."/>
            <person name="Ellison S."/>
            <person name="Senalik D."/>
            <person name="Macko-Podgorni A."/>
            <person name="Grzebelus D."/>
            <person name="Bostan H."/>
            <person name="Rolling W."/>
            <person name="Curaba J."/>
            <person name="Simon P."/>
        </authorList>
    </citation>
    <scope>NUCLEOTIDE SEQUENCE</scope>
    <source>
        <tissue evidence="2">Leaf</tissue>
    </source>
</reference>
<dbReference type="EMBL" id="LNRQ01000008">
    <property type="protein sequence ID" value="KZM85489.1"/>
    <property type="molecule type" value="Genomic_DNA"/>
</dbReference>
<proteinExistence type="predicted"/>
<dbReference type="EMBL" id="CP093350">
    <property type="protein sequence ID" value="WOH12975.1"/>
    <property type="molecule type" value="Genomic_DNA"/>
</dbReference>
<protein>
    <submittedName>
        <fullName evidence="1">Uncharacterized protein</fullName>
    </submittedName>
</protein>
<reference evidence="1" key="1">
    <citation type="journal article" date="2016" name="Nat. Genet.">
        <title>A high-quality carrot genome assembly provides new insights into carotenoid accumulation and asterid genome evolution.</title>
        <authorList>
            <person name="Iorizzo M."/>
            <person name="Ellison S."/>
            <person name="Senalik D."/>
            <person name="Zeng P."/>
            <person name="Satapoomin P."/>
            <person name="Huang J."/>
            <person name="Bowman M."/>
            <person name="Iovene M."/>
            <person name="Sanseverino W."/>
            <person name="Cavagnaro P."/>
            <person name="Yildiz M."/>
            <person name="Macko-Podgorni A."/>
            <person name="Moranska E."/>
            <person name="Grzebelus E."/>
            <person name="Grzebelus D."/>
            <person name="Ashrafi H."/>
            <person name="Zheng Z."/>
            <person name="Cheng S."/>
            <person name="Spooner D."/>
            <person name="Van Deynze A."/>
            <person name="Simon P."/>
        </authorList>
    </citation>
    <scope>NUCLEOTIDE SEQUENCE [LARGE SCALE GENOMIC DNA]</scope>
    <source>
        <tissue evidence="1">Leaf</tissue>
    </source>
</reference>
<evidence type="ECO:0000313" key="3">
    <source>
        <dbReference type="Proteomes" id="UP000077755"/>
    </source>
</evidence>
<keyword evidence="3" id="KW-1185">Reference proteome</keyword>
<gene>
    <name evidence="1" type="ORF">DCAR_027089</name>
    <name evidence="2" type="ORF">DCAR_0832484</name>
</gene>
<dbReference type="Gramene" id="KZM85489">
    <property type="protein sequence ID" value="KZM85489"/>
    <property type="gene ID" value="DCAR_027089"/>
</dbReference>
<organism evidence="1">
    <name type="scientific">Daucus carota subsp. sativus</name>
    <name type="common">Carrot</name>
    <dbReference type="NCBI Taxonomy" id="79200"/>
    <lineage>
        <taxon>Eukaryota</taxon>
        <taxon>Viridiplantae</taxon>
        <taxon>Streptophyta</taxon>
        <taxon>Embryophyta</taxon>
        <taxon>Tracheophyta</taxon>
        <taxon>Spermatophyta</taxon>
        <taxon>Magnoliopsida</taxon>
        <taxon>eudicotyledons</taxon>
        <taxon>Gunneridae</taxon>
        <taxon>Pentapetalae</taxon>
        <taxon>asterids</taxon>
        <taxon>campanulids</taxon>
        <taxon>Apiales</taxon>
        <taxon>Apiaceae</taxon>
        <taxon>Apioideae</taxon>
        <taxon>Scandiceae</taxon>
        <taxon>Daucinae</taxon>
        <taxon>Daucus</taxon>
        <taxon>Daucus sect. Daucus</taxon>
    </lineage>
</organism>
<dbReference type="AlphaFoldDB" id="A0A175YPG2"/>
<dbReference type="Proteomes" id="UP000077755">
    <property type="component" value="Chromosome 8"/>
</dbReference>
<evidence type="ECO:0000313" key="2">
    <source>
        <dbReference type="EMBL" id="WOH12975.1"/>
    </source>
</evidence>
<name>A0A175YPG2_DAUCS</name>
<sequence>MLSSSRYPNGQVEQISQIKYKYLKLHSSFQLESIPGIRPRLLSLSNLLLQF</sequence>
<accession>A0A175YPG2</accession>